<dbReference type="AlphaFoldDB" id="A0A8T1BLI3"/>
<feature type="region of interest" description="Disordered" evidence="1">
    <location>
        <begin position="16"/>
        <end position="38"/>
    </location>
</feature>
<reference evidence="2" key="1">
    <citation type="submission" date="2018-10" db="EMBL/GenBank/DDBJ databases">
        <title>Effector identification in a new, highly contiguous assembly of the strawberry crown rot pathogen Phytophthora cactorum.</title>
        <authorList>
            <person name="Armitage A.D."/>
            <person name="Nellist C.F."/>
            <person name="Bates H."/>
            <person name="Vickerstaff R.J."/>
            <person name="Harrison R.J."/>
        </authorList>
    </citation>
    <scope>NUCLEOTIDE SEQUENCE</scope>
    <source>
        <strain evidence="2">4040</strain>
    </source>
</reference>
<comment type="caution">
    <text evidence="2">The sequence shown here is derived from an EMBL/GenBank/DDBJ whole genome shotgun (WGS) entry which is preliminary data.</text>
</comment>
<proteinExistence type="predicted"/>
<evidence type="ECO:0000256" key="1">
    <source>
        <dbReference type="SAM" id="MobiDB-lite"/>
    </source>
</evidence>
<feature type="region of interest" description="Disordered" evidence="1">
    <location>
        <begin position="73"/>
        <end position="107"/>
    </location>
</feature>
<evidence type="ECO:0000313" key="3">
    <source>
        <dbReference type="Proteomes" id="UP000736787"/>
    </source>
</evidence>
<accession>A0A8T1BLI3</accession>
<name>A0A8T1BLI3_9STRA</name>
<sequence length="118" mass="11681">MSFSSSCSLEAALSAVSDSKSVSAPSESGSKLSSSLLPSSSLAADSLDDGTKRASSLESLLLSSDSSTTGFAATTASASVVAEPEATGHSGSEARARLRRAGGSGGGVTWSHLRHGIF</sequence>
<organism evidence="2 3">
    <name type="scientific">Phytophthora cactorum</name>
    <dbReference type="NCBI Taxonomy" id="29920"/>
    <lineage>
        <taxon>Eukaryota</taxon>
        <taxon>Sar</taxon>
        <taxon>Stramenopiles</taxon>
        <taxon>Oomycota</taxon>
        <taxon>Peronosporomycetes</taxon>
        <taxon>Peronosporales</taxon>
        <taxon>Peronosporaceae</taxon>
        <taxon>Phytophthora</taxon>
    </lineage>
</organism>
<evidence type="ECO:0000313" key="2">
    <source>
        <dbReference type="EMBL" id="KAG2904475.1"/>
    </source>
</evidence>
<protein>
    <submittedName>
        <fullName evidence="2">Uncharacterized protein</fullName>
    </submittedName>
</protein>
<dbReference type="Proteomes" id="UP000736787">
    <property type="component" value="Unassembled WGS sequence"/>
</dbReference>
<gene>
    <name evidence="2" type="ORF">PC117_g21021</name>
</gene>
<dbReference type="EMBL" id="RCMK01001022">
    <property type="protein sequence ID" value="KAG2904475.1"/>
    <property type="molecule type" value="Genomic_DNA"/>
</dbReference>